<dbReference type="PANTHER" id="PTHR43308">
    <property type="entry name" value="OUTER MEMBRANE PROTEIN ALPHA-RELATED"/>
    <property type="match status" value="1"/>
</dbReference>
<reference evidence="5 6" key="1">
    <citation type="journal article" date="2009" name="Stand. Genomic Sci.">
        <title>Complete genome sequence of Desulfotomaculum acetoxidans type strain (5575).</title>
        <authorList>
            <person name="Spring S."/>
            <person name="Lapidus A."/>
            <person name="Schroder M."/>
            <person name="Gleim D."/>
            <person name="Sims D."/>
            <person name="Meincke L."/>
            <person name="Glavina Del Rio T."/>
            <person name="Tice H."/>
            <person name="Copeland A."/>
            <person name="Cheng J.F."/>
            <person name="Lucas S."/>
            <person name="Chen F."/>
            <person name="Nolan M."/>
            <person name="Bruce D."/>
            <person name="Goodwin L."/>
            <person name="Pitluck S."/>
            <person name="Ivanova N."/>
            <person name="Mavromatis K."/>
            <person name="Mikhailova N."/>
            <person name="Pati A."/>
            <person name="Chen A."/>
            <person name="Palaniappan K."/>
            <person name="Land M."/>
            <person name="Hauser L."/>
            <person name="Chang Y.J."/>
            <person name="Jeffries C.D."/>
            <person name="Chain P."/>
            <person name="Saunders E."/>
            <person name="Brettin T."/>
            <person name="Detter J.C."/>
            <person name="Goker M."/>
            <person name="Bristow J."/>
            <person name="Eisen J.A."/>
            <person name="Markowitz V."/>
            <person name="Hugenholtz P."/>
            <person name="Kyrpides N.C."/>
            <person name="Klenk H.P."/>
            <person name="Han C."/>
        </authorList>
    </citation>
    <scope>NUCLEOTIDE SEQUENCE [LARGE SCALE GENOMIC DNA]</scope>
    <source>
        <strain evidence="6">ATCC 49208 / DSM 771 / VKM B-1644</strain>
    </source>
</reference>
<evidence type="ECO:0000313" key="5">
    <source>
        <dbReference type="EMBL" id="ACV62817.1"/>
    </source>
</evidence>
<dbReference type="PROSITE" id="PS50853">
    <property type="entry name" value="FN3"/>
    <property type="match status" value="1"/>
</dbReference>
<dbReference type="Gene3D" id="2.60.40.10">
    <property type="entry name" value="Immunoglobulins"/>
    <property type="match status" value="1"/>
</dbReference>
<evidence type="ECO:0000313" key="6">
    <source>
        <dbReference type="Proteomes" id="UP000002217"/>
    </source>
</evidence>
<dbReference type="InterPro" id="IPR003961">
    <property type="entry name" value="FN3_dom"/>
</dbReference>
<evidence type="ECO:0000259" key="4">
    <source>
        <dbReference type="PROSITE" id="PS51272"/>
    </source>
</evidence>
<dbReference type="eggNOG" id="COG3055">
    <property type="taxonomic scope" value="Bacteria"/>
</dbReference>
<feature type="domain" description="Fibronectin type-III" evidence="3">
    <location>
        <begin position="205"/>
        <end position="302"/>
    </location>
</feature>
<dbReference type="InterPro" id="IPR002102">
    <property type="entry name" value="Cohesin_dom"/>
</dbReference>
<dbReference type="OrthoDB" id="2112962at2"/>
<keyword evidence="6" id="KW-1185">Reference proteome</keyword>
<evidence type="ECO:0000259" key="3">
    <source>
        <dbReference type="PROSITE" id="PS50853"/>
    </source>
</evidence>
<dbReference type="HOGENOM" id="CLU_538318_0_0_9"/>
<keyword evidence="1" id="KW-0677">Repeat</keyword>
<dbReference type="InterPro" id="IPR051465">
    <property type="entry name" value="Cell_Envelope_Struct_Comp"/>
</dbReference>
<dbReference type="SUPFAM" id="SSF49265">
    <property type="entry name" value="Fibronectin type III"/>
    <property type="match status" value="1"/>
</dbReference>
<dbReference type="InterPro" id="IPR036116">
    <property type="entry name" value="FN3_sf"/>
</dbReference>
<dbReference type="InterPro" id="IPR013783">
    <property type="entry name" value="Ig-like_fold"/>
</dbReference>
<evidence type="ECO:0000256" key="2">
    <source>
        <dbReference type="SAM" id="Phobius"/>
    </source>
</evidence>
<sequence length="506" mass="52045">MNNLNMPIYKTPLRFLLILVLAAGFIFNFYNPQEVKAGESTGSATTVSIDPATKNVSAGDTFTLNVLISPATAIAGAQFNLSYNPAVLQVDTVTGGGLLNQNGNTSFFMPGVIDNTAGLLKNVAGAITTPGGEVSEAGALAAVSFKAKASGTSDLVLSNVKAGNKEGQAVPVQITGGSVAIQGGTTGEPVSGGSGGGGGGSTIVTPGVQTGDAAGITDSSVILNGSITSNGGSAISSYGFAWGTDQNNPDKRVTVGTDNHSGSFQTSLSGLSGGTTYYFKAYAVNSKGTKQGEIKRFTTAAESQQPSGDDKLPNVISGNAKSFTDVAGSHWAYDAISQLSESALINGYPDGTFRPDREMSRAEFVTVLDKALQLPDYKPVASSFGDVSLSDWYAGAVETVVHAGIISGYGNGSFGPNDPVTREQASVILIKALGKDSEAAARMGDSTKFTDDAAISSWARGFVVTAVEQNLLKGYPDGTFRPQQNMTRAEICTVVKNLLASLKETD</sequence>
<dbReference type="AlphaFoldDB" id="C8VYD6"/>
<feature type="domain" description="SLH" evidence="4">
    <location>
        <begin position="446"/>
        <end position="506"/>
    </location>
</feature>
<gene>
    <name evidence="5" type="ordered locus">Dtox_1982</name>
</gene>
<name>C8VYD6_DESAS</name>
<dbReference type="STRING" id="485916.Dtox_1982"/>
<dbReference type="EMBL" id="CP001720">
    <property type="protein sequence ID" value="ACV62817.1"/>
    <property type="molecule type" value="Genomic_DNA"/>
</dbReference>
<protein>
    <submittedName>
        <fullName evidence="5">S-layer domain protein</fullName>
    </submittedName>
</protein>
<accession>C8VYD6</accession>
<dbReference type="SUPFAM" id="SSF49384">
    <property type="entry name" value="Carbohydrate-binding domain"/>
    <property type="match status" value="1"/>
</dbReference>
<dbReference type="Gene3D" id="2.60.40.680">
    <property type="match status" value="1"/>
</dbReference>
<feature type="domain" description="SLH" evidence="4">
    <location>
        <begin position="383"/>
        <end position="443"/>
    </location>
</feature>
<keyword evidence="2" id="KW-0812">Transmembrane</keyword>
<dbReference type="Pfam" id="PF00395">
    <property type="entry name" value="SLH"/>
    <property type="match status" value="3"/>
</dbReference>
<dbReference type="RefSeq" id="WP_015757522.1">
    <property type="nucleotide sequence ID" value="NC_013216.1"/>
</dbReference>
<organism evidence="5 6">
    <name type="scientific">Desulfofarcimen acetoxidans (strain ATCC 49208 / DSM 771 / KCTC 5769 / VKM B-1644 / 5575)</name>
    <name type="common">Desulfotomaculum acetoxidans</name>
    <dbReference type="NCBI Taxonomy" id="485916"/>
    <lineage>
        <taxon>Bacteria</taxon>
        <taxon>Bacillati</taxon>
        <taxon>Bacillota</taxon>
        <taxon>Clostridia</taxon>
        <taxon>Eubacteriales</taxon>
        <taxon>Peptococcaceae</taxon>
        <taxon>Desulfofarcimen</taxon>
    </lineage>
</organism>
<keyword evidence="2" id="KW-1133">Transmembrane helix</keyword>
<dbReference type="CDD" id="cd08547">
    <property type="entry name" value="Type_II_cohesin"/>
    <property type="match status" value="1"/>
</dbReference>
<dbReference type="Pfam" id="PF00963">
    <property type="entry name" value="Cohesin"/>
    <property type="match status" value="1"/>
</dbReference>
<evidence type="ECO:0000256" key="1">
    <source>
        <dbReference type="ARBA" id="ARBA00022737"/>
    </source>
</evidence>
<keyword evidence="2" id="KW-0472">Membrane</keyword>
<dbReference type="GO" id="GO:0030246">
    <property type="term" value="F:carbohydrate binding"/>
    <property type="evidence" value="ECO:0007669"/>
    <property type="project" value="InterPro"/>
</dbReference>
<dbReference type="GO" id="GO:0000272">
    <property type="term" value="P:polysaccharide catabolic process"/>
    <property type="evidence" value="ECO:0007669"/>
    <property type="project" value="InterPro"/>
</dbReference>
<dbReference type="InterPro" id="IPR008965">
    <property type="entry name" value="CBM2/CBM3_carb-bd_dom_sf"/>
</dbReference>
<dbReference type="eggNOG" id="COG5492">
    <property type="taxonomic scope" value="Bacteria"/>
</dbReference>
<dbReference type="KEGG" id="dae:Dtox_1982"/>
<dbReference type="PANTHER" id="PTHR43308:SF5">
    <property type="entry name" value="S-LAYER PROTEIN _ PEPTIDOGLYCAN ENDO-BETA-N-ACETYLGLUCOSAMINIDASE"/>
    <property type="match status" value="1"/>
</dbReference>
<dbReference type="PROSITE" id="PS51272">
    <property type="entry name" value="SLH"/>
    <property type="match status" value="3"/>
</dbReference>
<feature type="domain" description="SLH" evidence="4">
    <location>
        <begin position="319"/>
        <end position="382"/>
    </location>
</feature>
<proteinExistence type="predicted"/>
<dbReference type="Proteomes" id="UP000002217">
    <property type="component" value="Chromosome"/>
</dbReference>
<dbReference type="InterPro" id="IPR001119">
    <property type="entry name" value="SLH_dom"/>
</dbReference>
<feature type="transmembrane region" description="Helical" evidence="2">
    <location>
        <begin position="12"/>
        <end position="30"/>
    </location>
</feature>